<name>A0A915Q7P4_9BILA</name>
<organism evidence="1 2">
    <name type="scientific">Setaria digitata</name>
    <dbReference type="NCBI Taxonomy" id="48799"/>
    <lineage>
        <taxon>Eukaryota</taxon>
        <taxon>Metazoa</taxon>
        <taxon>Ecdysozoa</taxon>
        <taxon>Nematoda</taxon>
        <taxon>Chromadorea</taxon>
        <taxon>Rhabditida</taxon>
        <taxon>Spirurina</taxon>
        <taxon>Spiruromorpha</taxon>
        <taxon>Filarioidea</taxon>
        <taxon>Setariidae</taxon>
        <taxon>Setaria</taxon>
    </lineage>
</organism>
<dbReference type="Proteomes" id="UP000887581">
    <property type="component" value="Unplaced"/>
</dbReference>
<sequence length="109" mass="12177">MDVDIVTSGEDSGVLTTISTPTTETKRARHKWTSAFRVMQSLHRLKNPPVGARAEPSSRVKVLSSLNFLRRDFRNVHVAEKNLSLLPTLNDHPCLPSRPRAFTLTNIAT</sequence>
<accession>A0A915Q7P4</accession>
<dbReference type="AlphaFoldDB" id="A0A915Q7P4"/>
<keyword evidence="1" id="KW-1185">Reference proteome</keyword>
<protein>
    <submittedName>
        <fullName evidence="2">Uncharacterized protein</fullName>
    </submittedName>
</protein>
<proteinExistence type="predicted"/>
<dbReference type="WBParaSite" id="sdigi.contig836.g9870.t1">
    <property type="protein sequence ID" value="sdigi.contig836.g9870.t1"/>
    <property type="gene ID" value="sdigi.contig836.g9870"/>
</dbReference>
<reference evidence="2" key="1">
    <citation type="submission" date="2022-11" db="UniProtKB">
        <authorList>
            <consortium name="WormBaseParasite"/>
        </authorList>
    </citation>
    <scope>IDENTIFICATION</scope>
</reference>
<evidence type="ECO:0000313" key="1">
    <source>
        <dbReference type="Proteomes" id="UP000887581"/>
    </source>
</evidence>
<evidence type="ECO:0000313" key="2">
    <source>
        <dbReference type="WBParaSite" id="sdigi.contig836.g9870.t1"/>
    </source>
</evidence>